<dbReference type="OrthoDB" id="76898at2759"/>
<organism evidence="3 4">
    <name type="scientific">Chionoecetes opilio</name>
    <name type="common">Atlantic snow crab</name>
    <name type="synonym">Cancer opilio</name>
    <dbReference type="NCBI Taxonomy" id="41210"/>
    <lineage>
        <taxon>Eukaryota</taxon>
        <taxon>Metazoa</taxon>
        <taxon>Ecdysozoa</taxon>
        <taxon>Arthropoda</taxon>
        <taxon>Crustacea</taxon>
        <taxon>Multicrustacea</taxon>
        <taxon>Malacostraca</taxon>
        <taxon>Eumalacostraca</taxon>
        <taxon>Eucarida</taxon>
        <taxon>Decapoda</taxon>
        <taxon>Pleocyemata</taxon>
        <taxon>Brachyura</taxon>
        <taxon>Eubrachyura</taxon>
        <taxon>Majoidea</taxon>
        <taxon>Majidae</taxon>
        <taxon>Chionoecetes</taxon>
    </lineage>
</organism>
<evidence type="ECO:0000313" key="4">
    <source>
        <dbReference type="Proteomes" id="UP000770661"/>
    </source>
</evidence>
<feature type="transmembrane region" description="Helical" evidence="1">
    <location>
        <begin position="141"/>
        <end position="170"/>
    </location>
</feature>
<evidence type="ECO:0000259" key="2">
    <source>
        <dbReference type="Pfam" id="PF08454"/>
    </source>
</evidence>
<feature type="transmembrane region" description="Helical" evidence="1">
    <location>
        <begin position="182"/>
        <end position="204"/>
    </location>
</feature>
<keyword evidence="1" id="KW-1133">Transmembrane helix</keyword>
<dbReference type="Pfam" id="PF08454">
    <property type="entry name" value="RIH_assoc"/>
    <property type="match status" value="1"/>
</dbReference>
<keyword evidence="3" id="KW-0675">Receptor</keyword>
<keyword evidence="4" id="KW-1185">Reference proteome</keyword>
<dbReference type="Proteomes" id="UP000770661">
    <property type="component" value="Unassembled WGS sequence"/>
</dbReference>
<gene>
    <name evidence="3" type="primary">ITPR1_1</name>
    <name evidence="3" type="ORF">GWK47_001183</name>
</gene>
<evidence type="ECO:0000313" key="3">
    <source>
        <dbReference type="EMBL" id="KAG0715913.1"/>
    </source>
</evidence>
<evidence type="ECO:0000256" key="1">
    <source>
        <dbReference type="SAM" id="Phobius"/>
    </source>
</evidence>
<name>A0A8J4XVZ7_CHIOP</name>
<dbReference type="InterPro" id="IPR013662">
    <property type="entry name" value="RIH_assoc-dom"/>
</dbReference>
<comment type="caution">
    <text evidence="3">The sequence shown here is derived from an EMBL/GenBank/DDBJ whole genome shotgun (WGS) entry which is preliminary data.</text>
</comment>
<keyword evidence="1" id="KW-0812">Transmembrane</keyword>
<dbReference type="PANTHER" id="PTHR45816:SF4">
    <property type="entry name" value="RYR_IP3R HOMOLOGY ASSOCIATED DOMAIN-CONTAINING PROTEIN"/>
    <property type="match status" value="1"/>
</dbReference>
<feature type="transmembrane region" description="Helical" evidence="1">
    <location>
        <begin position="210"/>
        <end position="230"/>
    </location>
</feature>
<proteinExistence type="predicted"/>
<dbReference type="EMBL" id="JACEEZ010019228">
    <property type="protein sequence ID" value="KAG0715913.1"/>
    <property type="molecule type" value="Genomic_DNA"/>
</dbReference>
<dbReference type="InterPro" id="IPR015925">
    <property type="entry name" value="Ryanodine_IP3_receptor"/>
</dbReference>
<dbReference type="GO" id="GO:0006816">
    <property type="term" value="P:calcium ion transport"/>
    <property type="evidence" value="ECO:0007669"/>
    <property type="project" value="InterPro"/>
</dbReference>
<accession>A0A8J4XVZ7</accession>
<dbReference type="PANTHER" id="PTHR45816">
    <property type="entry name" value="MIR DOMAIN-CONTAINING PROTEIN"/>
    <property type="match status" value="1"/>
</dbReference>
<reference evidence="3" key="1">
    <citation type="submission" date="2020-07" db="EMBL/GenBank/DDBJ databases">
        <title>The High-quality genome of the commercially important snow crab, Chionoecetes opilio.</title>
        <authorList>
            <person name="Jeong J.-H."/>
            <person name="Ryu S."/>
        </authorList>
    </citation>
    <scope>NUCLEOTIDE SEQUENCE</scope>
    <source>
        <strain evidence="3">MADBK_172401_WGS</strain>
        <tissue evidence="3">Digestive gland</tissue>
    </source>
</reference>
<feature type="domain" description="RyR/IP3R Homology associated" evidence="2">
    <location>
        <begin position="1"/>
        <end position="86"/>
    </location>
</feature>
<keyword evidence="1" id="KW-0472">Membrane</keyword>
<feature type="transmembrane region" description="Helical" evidence="1">
    <location>
        <begin position="21"/>
        <end position="42"/>
    </location>
</feature>
<sequence length="236" mass="26796">MQSFLRSQKTKTNYNLVSKTLLFLDCICGSTTGGLGLLGLYINEHNVSLINQTLETLTEYCQGPCHENQNCIATHESNGLHIIIALILSDINPLAKTRMDLVLELKNNASKLLLAIMESRADSENAERILQSMPIDQLVSFYYFSCSICLSSQVFITFPVQSVCLLKFLLLFLFNLSVCLEFLLLFLFNLSVCLEFLLLFLFNLSVCLEFLLFFLFNLSVFLVCLFSVMGRRLSIY</sequence>
<dbReference type="AlphaFoldDB" id="A0A8J4XVZ7"/>
<protein>
    <submittedName>
        <fullName evidence="3">Inositol 1,4,5-trisphosphate receptor type 1</fullName>
    </submittedName>
</protein>